<evidence type="ECO:0000313" key="2">
    <source>
        <dbReference type="Proteomes" id="UP001592582"/>
    </source>
</evidence>
<comment type="caution">
    <text evidence="1">The sequence shown here is derived from an EMBL/GenBank/DDBJ whole genome shotgun (WGS) entry which is preliminary data.</text>
</comment>
<sequence>MTANDIRLHIDRDRVHAGDEEYPPFHMIRETRVMRGDVTVGEVVDAIVTRGPDRYSLASVAGRVTWALYGGSGVEKPYGGMPDNAVALAVIDRRPRQYGEARLLVAPDLSLADLADTDGNAAFYFHYLCDADPQETWQRLHAGADS</sequence>
<name>A0ABV6VJH0_9ACTN</name>
<organism evidence="1 2">
    <name type="scientific">Streptacidiphilus alkalitolerans</name>
    <dbReference type="NCBI Taxonomy" id="3342712"/>
    <lineage>
        <taxon>Bacteria</taxon>
        <taxon>Bacillati</taxon>
        <taxon>Actinomycetota</taxon>
        <taxon>Actinomycetes</taxon>
        <taxon>Kitasatosporales</taxon>
        <taxon>Streptomycetaceae</taxon>
        <taxon>Streptacidiphilus</taxon>
    </lineage>
</organism>
<evidence type="ECO:0000313" key="1">
    <source>
        <dbReference type="EMBL" id="MFC1413889.1"/>
    </source>
</evidence>
<proteinExistence type="predicted"/>
<keyword evidence="2" id="KW-1185">Reference proteome</keyword>
<accession>A0ABV6VJH0</accession>
<dbReference type="EMBL" id="JBHEZX010000019">
    <property type="protein sequence ID" value="MFC1413889.1"/>
    <property type="molecule type" value="Genomic_DNA"/>
</dbReference>
<gene>
    <name evidence="1" type="ORF">ACEZDG_31975</name>
</gene>
<protein>
    <submittedName>
        <fullName evidence="1">Uncharacterized protein</fullName>
    </submittedName>
</protein>
<reference evidence="1 2" key="1">
    <citation type="submission" date="2024-09" db="EMBL/GenBank/DDBJ databases">
        <authorList>
            <person name="Lee S.D."/>
        </authorList>
    </citation>
    <scope>NUCLEOTIDE SEQUENCE [LARGE SCALE GENOMIC DNA]</scope>
    <source>
        <strain evidence="1 2">N1-1</strain>
    </source>
</reference>
<dbReference type="Proteomes" id="UP001592582">
    <property type="component" value="Unassembled WGS sequence"/>
</dbReference>